<dbReference type="InterPro" id="IPR038607">
    <property type="entry name" value="PhoD-like_sf"/>
</dbReference>
<evidence type="ECO:0000313" key="3">
    <source>
        <dbReference type="EMBL" id="KAJ3180984.1"/>
    </source>
</evidence>
<evidence type="ECO:0000256" key="1">
    <source>
        <dbReference type="SAM" id="MobiDB-lite"/>
    </source>
</evidence>
<organism evidence="3 4">
    <name type="scientific">Geranomyces variabilis</name>
    <dbReference type="NCBI Taxonomy" id="109894"/>
    <lineage>
        <taxon>Eukaryota</taxon>
        <taxon>Fungi</taxon>
        <taxon>Fungi incertae sedis</taxon>
        <taxon>Chytridiomycota</taxon>
        <taxon>Chytridiomycota incertae sedis</taxon>
        <taxon>Chytridiomycetes</taxon>
        <taxon>Spizellomycetales</taxon>
        <taxon>Powellomycetaceae</taxon>
        <taxon>Geranomyces</taxon>
    </lineage>
</organism>
<dbReference type="PANTHER" id="PTHR46689:SF2">
    <property type="entry name" value="WW DOMAIN PROTEIN (AFU_ORTHOLOGUE AFUA_6G06520)"/>
    <property type="match status" value="1"/>
</dbReference>
<dbReference type="SUPFAM" id="SSF56300">
    <property type="entry name" value="Metallo-dependent phosphatases"/>
    <property type="match status" value="1"/>
</dbReference>
<dbReference type="InterPro" id="IPR018946">
    <property type="entry name" value="PhoD-like_MPP"/>
</dbReference>
<proteinExistence type="predicted"/>
<keyword evidence="4" id="KW-1185">Reference proteome</keyword>
<reference evidence="3" key="1">
    <citation type="submission" date="2020-05" db="EMBL/GenBank/DDBJ databases">
        <title>Phylogenomic resolution of chytrid fungi.</title>
        <authorList>
            <person name="Stajich J.E."/>
            <person name="Amses K."/>
            <person name="Simmons R."/>
            <person name="Seto K."/>
            <person name="Myers J."/>
            <person name="Bonds A."/>
            <person name="Quandt C.A."/>
            <person name="Barry K."/>
            <person name="Liu P."/>
            <person name="Grigoriev I."/>
            <person name="Longcore J.E."/>
            <person name="James T.Y."/>
        </authorList>
    </citation>
    <scope>NUCLEOTIDE SEQUENCE</scope>
    <source>
        <strain evidence="3">JEL0379</strain>
    </source>
</reference>
<protein>
    <recommendedName>
        <fullName evidence="2">PhoD-like phosphatase domain-containing protein</fullName>
    </recommendedName>
</protein>
<comment type="caution">
    <text evidence="3">The sequence shown here is derived from an EMBL/GenBank/DDBJ whole genome shotgun (WGS) entry which is preliminary data.</text>
</comment>
<feature type="domain" description="PhoD-like phosphatase" evidence="2">
    <location>
        <begin position="217"/>
        <end position="705"/>
    </location>
</feature>
<dbReference type="Proteomes" id="UP001212152">
    <property type="component" value="Unassembled WGS sequence"/>
</dbReference>
<dbReference type="InterPro" id="IPR043904">
    <property type="entry name" value="PhoD_2-like"/>
</dbReference>
<dbReference type="Pfam" id="PF19050">
    <property type="entry name" value="PhoD_2"/>
    <property type="match status" value="1"/>
</dbReference>
<dbReference type="EMBL" id="JADGJQ010000014">
    <property type="protein sequence ID" value="KAJ3180984.1"/>
    <property type="molecule type" value="Genomic_DNA"/>
</dbReference>
<evidence type="ECO:0000313" key="4">
    <source>
        <dbReference type="Proteomes" id="UP001212152"/>
    </source>
</evidence>
<dbReference type="PANTHER" id="PTHR46689">
    <property type="entry name" value="MEMBRANE PROTEIN, PUTATIVE-RELATED"/>
    <property type="match status" value="1"/>
</dbReference>
<name>A0AAD5XTV1_9FUNG</name>
<feature type="region of interest" description="Disordered" evidence="1">
    <location>
        <begin position="1"/>
        <end position="55"/>
    </location>
</feature>
<evidence type="ECO:0000259" key="2">
    <source>
        <dbReference type="Pfam" id="PF19050"/>
    </source>
</evidence>
<dbReference type="GO" id="GO:0016020">
    <property type="term" value="C:membrane"/>
    <property type="evidence" value="ECO:0007669"/>
    <property type="project" value="TreeGrafter"/>
</dbReference>
<dbReference type="AlphaFoldDB" id="A0AAD5XTV1"/>
<dbReference type="Gene3D" id="3.60.21.70">
    <property type="entry name" value="PhoD-like phosphatase"/>
    <property type="match status" value="1"/>
</dbReference>
<sequence>MSDQKTPNPQWPQPGGSDAKQQQIYPSAGPDGYPAAPDLGYPVSYSTDPAGDAPPPYMTMPRLGSDAFAYTPMQDSKPLPMPGTAGHMGSGSVYTHEGSYPVLSFPGDQKGSQPHLDQFQKPYIEQPPMPMPQVQQPGTGVPGSAGPPYFGPYLRYGNVDYNTRVWTGSLMVITQSPQPVRVTLSPTPAVAQPLTFVSVPIDSYQQHTFHRIDLFLHMTEQPVVWKYVLADLDPGRAFEFNVAAVGDKQWRFAFQSCNGFSASVKPEEREKLGGVGALWKDVMNQHRASPFHAMLGGGDQIYGDPVFKAVAGLQEWLAVKGKENRRAYMWTPQLDRDVSDFYFNLYASHFATPNLREALASIPTIFQIDDHDVMDGWGSYPDYIQLSNVFQNIGRIAFKFYYLFQQQTNLALLQGPHQYERITPDGRTFHFIKLLGPLTAVVGPDTRGERTRTQIMSPASYDLIFNNLARLPPTVKHVIWMLAVPIVYPRLAMPETLLNTIGKTKRTANDAVNGLGKGLGSLAGGTGKLLTKIGVKVDADQWQKSTQGAWDEGMGHIKKGLGKSGLMSGMISAFGEVDLLDDMIDHWTHPAHNDERTHFIQRMQAYSNQFRRRTSFISGDVHCCGFGNFHTAGLPHENDPAYMVQVIASAIVNVGPPGAVIKLVHHSAKKIEFAPGVTEEMVETFTKDVDGKALAGKIVLGRRNWGFARVGVVGDEVQFVLRVEGTGPEPGVCVEYPPMVVPALV</sequence>
<gene>
    <name evidence="3" type="ORF">HDU87_001632</name>
</gene>
<accession>A0AAD5XTV1</accession>
<dbReference type="InterPro" id="IPR029052">
    <property type="entry name" value="Metallo-depent_PP-like"/>
</dbReference>
<dbReference type="CDD" id="cd07389">
    <property type="entry name" value="MPP_PhoD"/>
    <property type="match status" value="1"/>
</dbReference>